<dbReference type="PANTHER" id="PTHR44329">
    <property type="entry name" value="SERINE/THREONINE-PROTEIN KINASE TNNI3K-RELATED"/>
    <property type="match status" value="1"/>
</dbReference>
<evidence type="ECO:0000313" key="4">
    <source>
        <dbReference type="Proteomes" id="UP000789831"/>
    </source>
</evidence>
<dbReference type="EMBL" id="CAJVPL010000268">
    <property type="protein sequence ID" value="CAG8476263.1"/>
    <property type="molecule type" value="Genomic_DNA"/>
</dbReference>
<feature type="domain" description="Protein kinase" evidence="2">
    <location>
        <begin position="382"/>
        <end position="758"/>
    </location>
</feature>
<dbReference type="PROSITE" id="PS50011">
    <property type="entry name" value="PROTEIN_KINASE_DOM"/>
    <property type="match status" value="1"/>
</dbReference>
<accession>A0A9N8W611</accession>
<dbReference type="InterPro" id="IPR011009">
    <property type="entry name" value="Kinase-like_dom_sf"/>
</dbReference>
<dbReference type="InterPro" id="IPR001245">
    <property type="entry name" value="Ser-Thr/Tyr_kinase_cat_dom"/>
</dbReference>
<dbReference type="OrthoDB" id="1405469at2759"/>
<dbReference type="Gene3D" id="1.10.510.10">
    <property type="entry name" value="Transferase(Phosphotransferase) domain 1"/>
    <property type="match status" value="3"/>
</dbReference>
<evidence type="ECO:0000256" key="1">
    <source>
        <dbReference type="SAM" id="MobiDB-lite"/>
    </source>
</evidence>
<dbReference type="AlphaFoldDB" id="A0A9N8W611"/>
<sequence length="1000" mass="114825">MMMEYSNYSTSTYPNGRCPSCGRPNSEDEWCQPCYQERFQKEFSSWTSGHPLIDNFIRETQMNAVKPLGFLQYIPFEKFADIRSIGEGGFARVYSARCIDGEKIKWEPLWDKWSIWDESLVALKLYRNSERICDEFLRETRGYQSSPVSPTKGLRPEIHASVPQKMADLLKLCWHQDPKKRPAAEQCKSLFERWTDHKIPVFKLANGDTYSQKHPQAIYTSRHFHFENLFESENNPNLRITNKQSLSGNLGNGNVIEHSLQLSFSGDSSIDAAADLEAYAPDVNTINEEEVGNVKKSEDCKPAAKETTTDTTFQSYDLGKCPGCATTYKEERWCRLCTQKNLEIEFEQWTSGNPLIDEYIQNAQMSATSANQLIEWIPFEKFSKLVTIGHGFTGAVYSAQYLEGFKVGWNAIGNTWDKLIEPDGKFVLKTVPNSIYITEDWLKEVISGVTSNIPEMINYYGITRNPDNGNLMVVMKYAQDGNLRDYLRKNSEEMNWEDKFDTLQCIANGLARMHTMGFIHRDLHTGNILRSKLSTFIADLGLHYSFEQNICGHRPHNIDDSPEKFTELMQRCWHNDPSQRPTAVQCYDLLKDIAEEQWKTSRNPSVVSLPGRLSIASGPMTPTENSSFLLSHSANLSLSLPSVHTKIRPYSQYQHMAAIYESRLLYFPDVIEHFKKEEGKEKFEYSTTQLDGKRLSYPSIRPKSAQRQFEITPYKPPTPKLFDTSSTTKPEINPFSSQQDLVQQQQHATQILRQHKFTTFSNTSFPDSETTKYSRNTDSPDIPSINSSELDVGATKIDPTESTTKKYHMRRISNAKMEGLDSPWGTTRHRSNSDSIAIDYFTLTRLHGSTDLSENGKYNLFEDSQTSLSHNQIRAFFSNALKIRPSPSVAESVNEDQIKESDYKKRPKERRYSSLSSLSGEELDIKRKREMEMGPFTSNLAETMEEDEVLQERRRQLFGNCSTCDYPNTDFEFCQDCRILDDILLFYGTDNDDEHEKEAI</sequence>
<feature type="region of interest" description="Disordered" evidence="1">
    <location>
        <begin position="763"/>
        <end position="788"/>
    </location>
</feature>
<dbReference type="Proteomes" id="UP000789831">
    <property type="component" value="Unassembled WGS sequence"/>
</dbReference>
<comment type="caution">
    <text evidence="3">The sequence shown here is derived from an EMBL/GenBank/DDBJ whole genome shotgun (WGS) entry which is preliminary data.</text>
</comment>
<evidence type="ECO:0000313" key="3">
    <source>
        <dbReference type="EMBL" id="CAG8476263.1"/>
    </source>
</evidence>
<keyword evidence="4" id="KW-1185">Reference proteome</keyword>
<gene>
    <name evidence="3" type="ORF">AGERDE_LOCUS2995</name>
</gene>
<dbReference type="SUPFAM" id="SSF56112">
    <property type="entry name" value="Protein kinase-like (PK-like)"/>
    <property type="match status" value="3"/>
</dbReference>
<name>A0A9N8W611_9GLOM</name>
<reference evidence="3" key="1">
    <citation type="submission" date="2021-06" db="EMBL/GenBank/DDBJ databases">
        <authorList>
            <person name="Kallberg Y."/>
            <person name="Tangrot J."/>
            <person name="Rosling A."/>
        </authorList>
    </citation>
    <scope>NUCLEOTIDE SEQUENCE</scope>
    <source>
        <strain evidence="3">MT106</strain>
    </source>
</reference>
<dbReference type="Pfam" id="PF07714">
    <property type="entry name" value="PK_Tyr_Ser-Thr"/>
    <property type="match status" value="1"/>
</dbReference>
<dbReference type="InterPro" id="IPR000719">
    <property type="entry name" value="Prot_kinase_dom"/>
</dbReference>
<dbReference type="InterPro" id="IPR051681">
    <property type="entry name" value="Ser/Thr_Kinases-Pseudokinases"/>
</dbReference>
<proteinExistence type="predicted"/>
<evidence type="ECO:0000259" key="2">
    <source>
        <dbReference type="PROSITE" id="PS50011"/>
    </source>
</evidence>
<dbReference type="GO" id="GO:0005524">
    <property type="term" value="F:ATP binding"/>
    <property type="evidence" value="ECO:0007669"/>
    <property type="project" value="InterPro"/>
</dbReference>
<protein>
    <submittedName>
        <fullName evidence="3">13308_t:CDS:1</fullName>
    </submittedName>
</protein>
<organism evidence="3 4">
    <name type="scientific">Ambispora gerdemannii</name>
    <dbReference type="NCBI Taxonomy" id="144530"/>
    <lineage>
        <taxon>Eukaryota</taxon>
        <taxon>Fungi</taxon>
        <taxon>Fungi incertae sedis</taxon>
        <taxon>Mucoromycota</taxon>
        <taxon>Glomeromycotina</taxon>
        <taxon>Glomeromycetes</taxon>
        <taxon>Archaeosporales</taxon>
        <taxon>Ambisporaceae</taxon>
        <taxon>Ambispora</taxon>
    </lineage>
</organism>
<dbReference type="GO" id="GO:0004674">
    <property type="term" value="F:protein serine/threonine kinase activity"/>
    <property type="evidence" value="ECO:0007669"/>
    <property type="project" value="TreeGrafter"/>
</dbReference>